<evidence type="ECO:0000313" key="2">
    <source>
        <dbReference type="EMBL" id="TFE87728.1"/>
    </source>
</evidence>
<feature type="compositionally biased region" description="Low complexity" evidence="1">
    <location>
        <begin position="1"/>
        <end position="20"/>
    </location>
</feature>
<dbReference type="EMBL" id="MYFO01000012">
    <property type="protein sequence ID" value="TFE87728.1"/>
    <property type="molecule type" value="Genomic_DNA"/>
</dbReference>
<keyword evidence="3" id="KW-1185">Reference proteome</keyword>
<protein>
    <submittedName>
        <fullName evidence="2">Uncharacterized protein</fullName>
    </submittedName>
</protein>
<evidence type="ECO:0000256" key="1">
    <source>
        <dbReference type="SAM" id="MobiDB-lite"/>
    </source>
</evidence>
<gene>
    <name evidence="2" type="ORF">B5M42_10990</name>
</gene>
<feature type="region of interest" description="Disordered" evidence="1">
    <location>
        <begin position="1"/>
        <end position="34"/>
    </location>
</feature>
<name>A0A4Y8Q1N3_9BACL</name>
<dbReference type="Proteomes" id="UP000298246">
    <property type="component" value="Unassembled WGS sequence"/>
</dbReference>
<sequence>MLYVKSGGVLSGTAGSSAASDTVQSAGGANRDGSPTNAQVYTITGLNGTYQSGGTTNFNLYVDAGTGVGNGVQVQIVYDFHGDGTLVKTETYNYFATDPVTGWELYNQTRNISPSFSSGSFTNMVNGKITVKVWNAIGNSSTTVLVNAPSNAAQVSKFTVPFQ</sequence>
<feature type="compositionally biased region" description="Polar residues" evidence="1">
    <location>
        <begin position="21"/>
        <end position="34"/>
    </location>
</feature>
<accession>A0A4Y8Q1N3</accession>
<proteinExistence type="predicted"/>
<dbReference type="AlphaFoldDB" id="A0A4Y8Q1N3"/>
<dbReference type="OrthoDB" id="5480482at2"/>
<comment type="caution">
    <text evidence="2">The sequence shown here is derived from an EMBL/GenBank/DDBJ whole genome shotgun (WGS) entry which is preliminary data.</text>
</comment>
<reference evidence="2 3" key="1">
    <citation type="submission" date="2017-03" db="EMBL/GenBank/DDBJ databases">
        <title>Isolation of Levoglucosan Utilizing Bacteria.</title>
        <authorList>
            <person name="Arya A.S."/>
        </authorList>
    </citation>
    <scope>NUCLEOTIDE SEQUENCE [LARGE SCALE GENOMIC DNA]</scope>
    <source>
        <strain evidence="2 3">MEC069</strain>
    </source>
</reference>
<evidence type="ECO:0000313" key="3">
    <source>
        <dbReference type="Proteomes" id="UP000298246"/>
    </source>
</evidence>
<organism evidence="2 3">
    <name type="scientific">Paenibacillus athensensis</name>
    <dbReference type="NCBI Taxonomy" id="1967502"/>
    <lineage>
        <taxon>Bacteria</taxon>
        <taxon>Bacillati</taxon>
        <taxon>Bacillota</taxon>
        <taxon>Bacilli</taxon>
        <taxon>Bacillales</taxon>
        <taxon>Paenibacillaceae</taxon>
        <taxon>Paenibacillus</taxon>
    </lineage>
</organism>